<feature type="chain" id="PRO_5027991659" evidence="19">
    <location>
        <begin position="23"/>
        <end position="860"/>
    </location>
</feature>
<comment type="subcellular location">
    <subcellularLocation>
        <location evidence="1">Cell membrane</location>
        <topology evidence="1">Multi-pass membrane protein</topology>
    </subcellularLocation>
    <subcellularLocation>
        <location evidence="14">Postsynaptic cell membrane</location>
    </subcellularLocation>
</comment>
<dbReference type="PRINTS" id="PR00177">
    <property type="entry name" value="NMDARECEPTOR"/>
</dbReference>
<feature type="binding site" evidence="15">
    <location>
        <position position="709"/>
    </location>
    <ligand>
        <name>L-glutamate</name>
        <dbReference type="ChEBI" id="CHEBI:29985"/>
    </ligand>
</feature>
<dbReference type="GeneID" id="116288239"/>
<evidence type="ECO:0000256" key="4">
    <source>
        <dbReference type="ARBA" id="ARBA00022692"/>
    </source>
</evidence>
<dbReference type="InParanoid" id="A0A6P8H5X7"/>
<keyword evidence="13" id="KW-0407">Ion channel</keyword>
<feature type="signal peptide" evidence="19">
    <location>
        <begin position="1"/>
        <end position="22"/>
    </location>
</feature>
<evidence type="ECO:0000256" key="17">
    <source>
        <dbReference type="PIRSR" id="PIRSR601508-3"/>
    </source>
</evidence>
<dbReference type="Gene3D" id="1.10.287.70">
    <property type="match status" value="1"/>
</dbReference>
<dbReference type="Gene3D" id="3.40.50.2300">
    <property type="match status" value="2"/>
</dbReference>
<keyword evidence="3" id="KW-1003">Cell membrane</keyword>
<keyword evidence="7" id="KW-0406">Ion transport</keyword>
<evidence type="ECO:0000313" key="22">
    <source>
        <dbReference type="Proteomes" id="UP000515163"/>
    </source>
</evidence>
<dbReference type="GO" id="GO:0015276">
    <property type="term" value="F:ligand-gated monoatomic ion channel activity"/>
    <property type="evidence" value="ECO:0007669"/>
    <property type="project" value="InterPro"/>
</dbReference>
<evidence type="ECO:0000259" key="20">
    <source>
        <dbReference type="SMART" id="SM00079"/>
    </source>
</evidence>
<name>A0A6P8H5X7_ACTTE</name>
<feature type="binding site" evidence="15">
    <location>
        <position position="503"/>
    </location>
    <ligand>
        <name>L-glutamate</name>
        <dbReference type="ChEBI" id="CHEBI:29985"/>
    </ligand>
</feature>
<evidence type="ECO:0000256" key="13">
    <source>
        <dbReference type="ARBA" id="ARBA00023303"/>
    </source>
</evidence>
<evidence type="ECO:0000256" key="18">
    <source>
        <dbReference type="SAM" id="Phobius"/>
    </source>
</evidence>
<evidence type="ECO:0000256" key="9">
    <source>
        <dbReference type="ARBA" id="ARBA00023170"/>
    </source>
</evidence>
<keyword evidence="9" id="KW-0675">Receptor</keyword>
<keyword evidence="10" id="KW-0325">Glycoprotein</keyword>
<keyword evidence="12" id="KW-1071">Ligand-gated ion channel</keyword>
<dbReference type="FunFam" id="3.40.190.10:FF:000024">
    <property type="entry name" value="Glutamate receptor, ionotropic, delta 1"/>
    <property type="match status" value="1"/>
</dbReference>
<feature type="disulfide bond" evidence="17">
    <location>
        <begin position="722"/>
        <end position="777"/>
    </location>
</feature>
<evidence type="ECO:0000256" key="6">
    <source>
        <dbReference type="ARBA" id="ARBA00023018"/>
    </source>
</evidence>
<dbReference type="GO" id="GO:0038023">
    <property type="term" value="F:signaling receptor activity"/>
    <property type="evidence" value="ECO:0007669"/>
    <property type="project" value="InterPro"/>
</dbReference>
<dbReference type="KEGG" id="aten:116288239"/>
<proteinExistence type="predicted"/>
<evidence type="ECO:0000256" key="10">
    <source>
        <dbReference type="ARBA" id="ARBA00023180"/>
    </source>
</evidence>
<keyword evidence="22" id="KW-1185">Reference proteome</keyword>
<dbReference type="SMART" id="SM00918">
    <property type="entry name" value="Lig_chan-Glu_bd"/>
    <property type="match status" value="1"/>
</dbReference>
<dbReference type="InterPro" id="IPR015683">
    <property type="entry name" value="Ionotropic_Glu_rcpt"/>
</dbReference>
<feature type="transmembrane region" description="Helical" evidence="18">
    <location>
        <begin position="796"/>
        <end position="819"/>
    </location>
</feature>
<sequence length="860" mass="96809">MVEVRKLLSAVIFTLLWFLLLARDSSQQTPKQDIYIEVLANGYVSREIMTSLRYAVNKTASGNSSVNFHIRTVSITLGQPDLFEYASSIKNKTTVFIEDNQISQISCIVSSLTRSPLVSLNGRPHELLEVDQCRYVMSVSANSESHSLATRDLVKMNPSWTKIVILYEMEEATHVAQLQLELASEMSRIHLVLMENRVNETDSILLERIWKTIVKTKPQAIIPLVSDAFIKSLLQMQTCSLQNPVTWLIQGKFPSNLTSVGQNIVVAFQLPVTNESETQELKTILKNNGDLPTMTSWMEEGPLLSHDALLLVAKAANDAIHDSRWNASANDSSPYPTNGELLREYILNTSVKGFTGTTKIDSHLEREVEELQIINLQNNMHVKIGNWSKSGNAVLHKPMSINVVAEYCKQPPLRGHTLRITTVEVHPYIIQYKKEDGTVGFRGFCIDILDQLARDLGFKYEINFSPDKAYGALINGEWNGMIRQLIDRKADMAVAALTVTESREKVVDFTVAYQHYTDEMLMSKPAEEDNLFIFVDPLSHAIWFSLAGTVVVVGIITYLLNYFCPYGWKDKNGQGAAAEFSLFNSLWFSLACILQQGAADRPKALSGRIFAGFYWFCILVFVSTYTANLAAFFTAKSAATTINNIQDVINSDYDIGVTFSSALYSYFMTTDYESYQQLWNRMKNRNTFPNTSINGIEWARTKNYIHIADGPVLRYAATQPPCNLRTAPGLSTPKGLAFALHPGSIYTKNMTLSMLRMREKGILDEKQNFWWVTNAVCPKEDTNSLESKKVHLKNMVGVYIVLGGGTVIAFVVLIVEILWKRKAEEKFEKLRKVSLKKTLKTPVMPFNDKDSKTLPRGNGI</sequence>
<keyword evidence="5 18" id="KW-1133">Transmembrane helix</keyword>
<accession>A0A6P8H5X7</accession>
<evidence type="ECO:0000256" key="12">
    <source>
        <dbReference type="ARBA" id="ARBA00023286"/>
    </source>
</evidence>
<dbReference type="Proteomes" id="UP000515163">
    <property type="component" value="Unplaced"/>
</dbReference>
<evidence type="ECO:0000256" key="14">
    <source>
        <dbReference type="ARBA" id="ARBA00034100"/>
    </source>
</evidence>
<keyword evidence="11" id="KW-0628">Postsynaptic cell membrane</keyword>
<reference evidence="23" key="1">
    <citation type="submission" date="2025-08" db="UniProtKB">
        <authorList>
            <consortium name="RefSeq"/>
        </authorList>
    </citation>
    <scope>IDENTIFICATION</scope>
    <source>
        <tissue evidence="23">Tentacle</tissue>
    </source>
</reference>
<dbReference type="InterPro" id="IPR028082">
    <property type="entry name" value="Peripla_BP_I"/>
</dbReference>
<dbReference type="GO" id="GO:0045211">
    <property type="term" value="C:postsynaptic membrane"/>
    <property type="evidence" value="ECO:0007669"/>
    <property type="project" value="UniProtKB-SubCell"/>
</dbReference>
<dbReference type="FunFam" id="1.10.287.70:FF:000143">
    <property type="entry name" value="Probable glutamate receptor"/>
    <property type="match status" value="1"/>
</dbReference>
<evidence type="ECO:0000256" key="1">
    <source>
        <dbReference type="ARBA" id="ARBA00004651"/>
    </source>
</evidence>
<dbReference type="Pfam" id="PF10613">
    <property type="entry name" value="Lig_chan-Glu_bd"/>
    <property type="match status" value="1"/>
</dbReference>
<feature type="transmembrane region" description="Helical" evidence="18">
    <location>
        <begin position="576"/>
        <end position="597"/>
    </location>
</feature>
<dbReference type="Gene3D" id="3.40.190.10">
    <property type="entry name" value="Periplasmic binding protein-like II"/>
    <property type="match status" value="1"/>
</dbReference>
<organism evidence="22 23">
    <name type="scientific">Actinia tenebrosa</name>
    <name type="common">Australian red waratah sea anemone</name>
    <dbReference type="NCBI Taxonomy" id="6105"/>
    <lineage>
        <taxon>Eukaryota</taxon>
        <taxon>Metazoa</taxon>
        <taxon>Cnidaria</taxon>
        <taxon>Anthozoa</taxon>
        <taxon>Hexacorallia</taxon>
        <taxon>Actiniaria</taxon>
        <taxon>Actiniidae</taxon>
        <taxon>Actinia</taxon>
    </lineage>
</organism>
<feature type="domain" description="Ionotropic glutamate receptor L-glutamate and glycine-binding" evidence="21">
    <location>
        <begin position="427"/>
        <end position="487"/>
    </location>
</feature>
<evidence type="ECO:0000256" key="16">
    <source>
        <dbReference type="PIRSR" id="PIRSR601508-2"/>
    </source>
</evidence>
<gene>
    <name evidence="23" type="primary">LOC116288239</name>
</gene>
<evidence type="ECO:0000256" key="15">
    <source>
        <dbReference type="PIRSR" id="PIRSR601508-1"/>
    </source>
</evidence>
<feature type="transmembrane region" description="Helical" evidence="18">
    <location>
        <begin position="609"/>
        <end position="633"/>
    </location>
</feature>
<feature type="binding site" evidence="15">
    <location>
        <position position="498"/>
    </location>
    <ligand>
        <name>L-glutamate</name>
        <dbReference type="ChEBI" id="CHEBI:29985"/>
    </ligand>
</feature>
<evidence type="ECO:0000256" key="7">
    <source>
        <dbReference type="ARBA" id="ARBA00023065"/>
    </source>
</evidence>
<dbReference type="InterPro" id="IPR001508">
    <property type="entry name" value="Iono_Glu_rcpt_met"/>
</dbReference>
<protein>
    <submittedName>
        <fullName evidence="23">Glutamate receptor 2-like isoform X1</fullName>
    </submittedName>
</protein>
<dbReference type="Pfam" id="PF01094">
    <property type="entry name" value="ANF_receptor"/>
    <property type="match status" value="1"/>
</dbReference>
<dbReference type="SUPFAM" id="SSF53850">
    <property type="entry name" value="Periplasmic binding protein-like II"/>
    <property type="match status" value="1"/>
</dbReference>
<feature type="site" description="Crucial to convey clamshell closure to channel opening" evidence="16">
    <location>
        <position position="642"/>
    </location>
</feature>
<dbReference type="InterPro" id="IPR001828">
    <property type="entry name" value="ANF_lig-bd_rcpt"/>
</dbReference>
<keyword evidence="19" id="KW-0732">Signal</keyword>
<keyword evidence="8 18" id="KW-0472">Membrane</keyword>
<evidence type="ECO:0000256" key="5">
    <source>
        <dbReference type="ARBA" id="ARBA00022989"/>
    </source>
</evidence>
<evidence type="ECO:0000259" key="21">
    <source>
        <dbReference type="SMART" id="SM00918"/>
    </source>
</evidence>
<evidence type="ECO:0000256" key="2">
    <source>
        <dbReference type="ARBA" id="ARBA00022448"/>
    </source>
</evidence>
<dbReference type="PANTHER" id="PTHR18966">
    <property type="entry name" value="IONOTROPIC GLUTAMATE RECEPTOR"/>
    <property type="match status" value="1"/>
</dbReference>
<dbReference type="InterPro" id="IPR001320">
    <property type="entry name" value="Iontro_rcpt_C"/>
</dbReference>
<dbReference type="RefSeq" id="XP_031550866.1">
    <property type="nucleotide sequence ID" value="XM_031695006.1"/>
</dbReference>
<evidence type="ECO:0000256" key="11">
    <source>
        <dbReference type="ARBA" id="ARBA00023257"/>
    </source>
</evidence>
<dbReference type="SMART" id="SM00079">
    <property type="entry name" value="PBPe"/>
    <property type="match status" value="1"/>
</dbReference>
<evidence type="ECO:0000256" key="8">
    <source>
        <dbReference type="ARBA" id="ARBA00023136"/>
    </source>
</evidence>
<keyword evidence="4 18" id="KW-0812">Transmembrane</keyword>
<dbReference type="InterPro" id="IPR019594">
    <property type="entry name" value="Glu/Gly-bd"/>
</dbReference>
<keyword evidence="2" id="KW-0813">Transport</keyword>
<keyword evidence="17" id="KW-1015">Disulfide bond</keyword>
<dbReference type="AlphaFoldDB" id="A0A6P8H5X7"/>
<dbReference type="SUPFAM" id="SSF53822">
    <property type="entry name" value="Periplasmic binding protein-like I"/>
    <property type="match status" value="1"/>
</dbReference>
<dbReference type="OrthoDB" id="5984008at2759"/>
<feature type="transmembrane region" description="Helical" evidence="18">
    <location>
        <begin position="541"/>
        <end position="564"/>
    </location>
</feature>
<evidence type="ECO:0000313" key="23">
    <source>
        <dbReference type="RefSeq" id="XP_031550866.1"/>
    </source>
</evidence>
<feature type="domain" description="Ionotropic glutamate receptor C-terminal" evidence="20">
    <location>
        <begin position="417"/>
        <end position="773"/>
    </location>
</feature>
<evidence type="ECO:0000256" key="3">
    <source>
        <dbReference type="ARBA" id="ARBA00022475"/>
    </source>
</evidence>
<dbReference type="Pfam" id="PF00060">
    <property type="entry name" value="Lig_chan"/>
    <property type="match status" value="1"/>
</dbReference>
<keyword evidence="6" id="KW-0770">Synapse</keyword>
<evidence type="ECO:0000256" key="19">
    <source>
        <dbReference type="SAM" id="SignalP"/>
    </source>
</evidence>